<dbReference type="InterPro" id="IPR049033">
    <property type="entry name" value="AGA-YXIM_GBD"/>
</dbReference>
<dbReference type="PANTHER" id="PTHR43695:SF1">
    <property type="entry name" value="RHAMNOGALACTURONAN ACETYLESTERASE"/>
    <property type="match status" value="1"/>
</dbReference>
<evidence type="ECO:0000259" key="3">
    <source>
        <dbReference type="Pfam" id="PF13472"/>
    </source>
</evidence>
<keyword evidence="6" id="KW-1185">Reference proteome</keyword>
<feature type="domain" description="Beta-agarase/YXIM esterase-like galactose-binding" evidence="4">
    <location>
        <begin position="43"/>
        <end position="126"/>
    </location>
</feature>
<evidence type="ECO:0000259" key="4">
    <source>
        <dbReference type="Pfam" id="PF21254"/>
    </source>
</evidence>
<dbReference type="Proteomes" id="UP000428260">
    <property type="component" value="Chromosome"/>
</dbReference>
<reference evidence="5 6" key="1">
    <citation type="submission" date="2019-11" db="EMBL/GenBank/DDBJ databases">
        <authorList>
            <person name="Zheng R.K."/>
            <person name="Sun C.M."/>
        </authorList>
    </citation>
    <scope>NUCLEOTIDE SEQUENCE [LARGE SCALE GENOMIC DNA]</scope>
    <source>
        <strain evidence="5 6">WC007</strain>
    </source>
</reference>
<dbReference type="SUPFAM" id="SSF52266">
    <property type="entry name" value="SGNH hydrolase"/>
    <property type="match status" value="1"/>
</dbReference>
<dbReference type="Pfam" id="PF21254">
    <property type="entry name" value="AGA-YXIM_GBD"/>
    <property type="match status" value="1"/>
</dbReference>
<dbReference type="GO" id="GO:0016788">
    <property type="term" value="F:hydrolase activity, acting on ester bonds"/>
    <property type="evidence" value="ECO:0007669"/>
    <property type="project" value="UniProtKB-ARBA"/>
</dbReference>
<protein>
    <submittedName>
        <fullName evidence="5">Rhamnogalacturonan acetylesterase</fullName>
    </submittedName>
</protein>
<dbReference type="PANTHER" id="PTHR43695">
    <property type="entry name" value="PUTATIVE (AFU_ORTHOLOGUE AFUA_2G17250)-RELATED"/>
    <property type="match status" value="1"/>
</dbReference>
<keyword evidence="2" id="KW-0378">Hydrolase</keyword>
<dbReference type="InterPro" id="IPR036514">
    <property type="entry name" value="SGNH_hydro_sf"/>
</dbReference>
<name>A0A6I6JX61_9BACT</name>
<comment type="similarity">
    <text evidence="1">Belongs to the 'GDSL' lipolytic enzyme family.</text>
</comment>
<evidence type="ECO:0000313" key="5">
    <source>
        <dbReference type="EMBL" id="QGY45730.1"/>
    </source>
</evidence>
<dbReference type="Gene3D" id="3.40.50.1110">
    <property type="entry name" value="SGNH hydrolase"/>
    <property type="match status" value="1"/>
</dbReference>
<evidence type="ECO:0000313" key="6">
    <source>
        <dbReference type="Proteomes" id="UP000428260"/>
    </source>
</evidence>
<feature type="domain" description="SGNH hydrolase-type esterase" evidence="3">
    <location>
        <begin position="214"/>
        <end position="401"/>
    </location>
</feature>
<dbReference type="CDD" id="cd01821">
    <property type="entry name" value="Rhamnogalacturan_acetylesterase_like"/>
    <property type="match status" value="1"/>
</dbReference>
<organism evidence="5 6">
    <name type="scientific">Maribellus comscasis</name>
    <dbReference type="NCBI Taxonomy" id="2681766"/>
    <lineage>
        <taxon>Bacteria</taxon>
        <taxon>Pseudomonadati</taxon>
        <taxon>Bacteroidota</taxon>
        <taxon>Bacteroidia</taxon>
        <taxon>Marinilabiliales</taxon>
        <taxon>Prolixibacteraceae</taxon>
        <taxon>Maribellus</taxon>
    </lineage>
</organism>
<dbReference type="InterPro" id="IPR008979">
    <property type="entry name" value="Galactose-bd-like_sf"/>
</dbReference>
<dbReference type="AlphaFoldDB" id="A0A6I6JX61"/>
<gene>
    <name evidence="5" type="ORF">GM418_19255</name>
</gene>
<dbReference type="RefSeq" id="WP_158868872.1">
    <property type="nucleotide sequence ID" value="NZ_CP046401.1"/>
</dbReference>
<dbReference type="InterPro" id="IPR037459">
    <property type="entry name" value="RhgT-like"/>
</dbReference>
<evidence type="ECO:0000256" key="1">
    <source>
        <dbReference type="ARBA" id="ARBA00008668"/>
    </source>
</evidence>
<proteinExistence type="inferred from homology"/>
<accession>A0A6I6JX61</accession>
<dbReference type="InterPro" id="IPR013830">
    <property type="entry name" value="SGNH_hydro"/>
</dbReference>
<sequence>MTRIIIIWVLILSFNVSFATINGGNTKIQQKQPDYQQSKAQIWKFDFGKGKVNEGFTSITDESLYSEKTGYGIIPFGDIKAFKQNGLEEATNDGLSSDAPFYFQLDVPEGRYKITLALGNSKEESAITVKAESRRLMLENIKINKGDIVIKTIVVDVRFPQINDTESIRLKSRELPYKNWDKSLNLEFNGKNPSVRSIQIEKADELPVIFLAGNSTVTDQDYEPWASWGQMFTRFLKPEIVVANFAESGETLKAFRGENRLKKILSVMKPGDYLFIEFAHNDQKPGSSHVEPFTSYQEELRYYMNEAKKKGGKTVFVTSTNRRKFDDEGKIVNTLEEYPDAMRQLAAKENIPLIDLNAMSKDFYEALGIEGSKNAFVHYPANTFPNQEEPLADNTHFNAYGAYELAKCVVQGILEQNLDLTKYVVNDFGKFNPSKPDTFKNFFWPDSPFAEIKKPDGN</sequence>
<dbReference type="KEGG" id="mcos:GM418_19255"/>
<evidence type="ECO:0000256" key="2">
    <source>
        <dbReference type="ARBA" id="ARBA00022801"/>
    </source>
</evidence>
<dbReference type="Gene3D" id="2.60.120.430">
    <property type="entry name" value="Galactose-binding lectin"/>
    <property type="match status" value="1"/>
</dbReference>
<dbReference type="SUPFAM" id="SSF49785">
    <property type="entry name" value="Galactose-binding domain-like"/>
    <property type="match status" value="1"/>
</dbReference>
<dbReference type="EMBL" id="CP046401">
    <property type="protein sequence ID" value="QGY45730.1"/>
    <property type="molecule type" value="Genomic_DNA"/>
</dbReference>
<dbReference type="Pfam" id="PF13472">
    <property type="entry name" value="Lipase_GDSL_2"/>
    <property type="match status" value="1"/>
</dbReference>